<feature type="transmembrane region" description="Helical" evidence="6">
    <location>
        <begin position="302"/>
        <end position="320"/>
    </location>
</feature>
<proteinExistence type="predicted"/>
<accession>A0ABS6FAG4</accession>
<feature type="transmembrane region" description="Helical" evidence="6">
    <location>
        <begin position="133"/>
        <end position="152"/>
    </location>
</feature>
<reference evidence="7 8" key="1">
    <citation type="submission" date="2021-06" db="EMBL/GenBank/DDBJ databases">
        <authorList>
            <person name="Sun Q."/>
            <person name="Li D."/>
        </authorList>
    </citation>
    <scope>NUCLEOTIDE SEQUENCE [LARGE SCALE GENOMIC DNA]</scope>
    <source>
        <strain evidence="7 8">MSJ-2</strain>
    </source>
</reference>
<comment type="caution">
    <text evidence="7">The sequence shown here is derived from an EMBL/GenBank/DDBJ whole genome shotgun (WGS) entry which is preliminary data.</text>
</comment>
<dbReference type="PANTHER" id="PTHR47089:SF1">
    <property type="entry name" value="GUANOSINE ABC TRANSPORTER PERMEASE PROTEIN NUPP"/>
    <property type="match status" value="1"/>
</dbReference>
<dbReference type="Pfam" id="PF02653">
    <property type="entry name" value="BPD_transp_2"/>
    <property type="match status" value="1"/>
</dbReference>
<feature type="transmembrane region" description="Helical" evidence="6">
    <location>
        <begin position="78"/>
        <end position="94"/>
    </location>
</feature>
<protein>
    <submittedName>
        <fullName evidence="7">ABC transporter permease</fullName>
    </submittedName>
</protein>
<comment type="subcellular location">
    <subcellularLocation>
        <location evidence="1">Cell membrane</location>
        <topology evidence="1">Multi-pass membrane protein</topology>
    </subcellularLocation>
</comment>
<name>A0ABS6FAG4_9FIRM</name>
<dbReference type="EMBL" id="JAHLQN010000001">
    <property type="protein sequence ID" value="MBU5626636.1"/>
    <property type="molecule type" value="Genomic_DNA"/>
</dbReference>
<feature type="transmembrane region" description="Helical" evidence="6">
    <location>
        <begin position="53"/>
        <end position="71"/>
    </location>
</feature>
<feature type="transmembrane region" description="Helical" evidence="6">
    <location>
        <begin position="264"/>
        <end position="290"/>
    </location>
</feature>
<evidence type="ECO:0000313" key="8">
    <source>
        <dbReference type="Proteomes" id="UP000787672"/>
    </source>
</evidence>
<evidence type="ECO:0000256" key="6">
    <source>
        <dbReference type="SAM" id="Phobius"/>
    </source>
</evidence>
<sequence length="341" mass="36283">MLRLGLQTAAVLVVAVLLILVAGANPVEAGYYFVYGIFGNLNGFAEIMVKATPLIFVGLGVSVAFSTGFFNIGGEGQLYMGALVSAMIALWLPAPGFVRVILSVAASFVAGGIWAFIPAFLKNRMGISETVNTIMFNYIATMILGIAIRGFLQDPSDNLPQSARIGVEASLPALLPPTRLHLGFVIAVACALLLWFIMRRTTLGFELRISGSNRRSAFCTGIPVQRSLLLAAVISGGLAGMAGMSELLGVQRRLLENLSGGNGYTAILVALLARNHPLAVVAVSIGFAALQVGANTMQRQMGIPASIVSILTGFIVVMILSKEFVRIYREHKRQKVSVEQV</sequence>
<dbReference type="InterPro" id="IPR001851">
    <property type="entry name" value="ABC_transp_permease"/>
</dbReference>
<gene>
    <name evidence="7" type="ORF">KQI82_06870</name>
</gene>
<keyword evidence="5 6" id="KW-0472">Membrane</keyword>
<organism evidence="7 8">
    <name type="scientific">Dysosmobacter acutus</name>
    <dbReference type="NCBI Taxonomy" id="2841504"/>
    <lineage>
        <taxon>Bacteria</taxon>
        <taxon>Bacillati</taxon>
        <taxon>Bacillota</taxon>
        <taxon>Clostridia</taxon>
        <taxon>Eubacteriales</taxon>
        <taxon>Oscillospiraceae</taxon>
        <taxon>Dysosmobacter</taxon>
    </lineage>
</organism>
<feature type="transmembrane region" description="Helical" evidence="6">
    <location>
        <begin position="100"/>
        <end position="121"/>
    </location>
</feature>
<keyword evidence="3 6" id="KW-0812">Transmembrane</keyword>
<dbReference type="Proteomes" id="UP000787672">
    <property type="component" value="Unassembled WGS sequence"/>
</dbReference>
<dbReference type="PANTHER" id="PTHR47089">
    <property type="entry name" value="ABC TRANSPORTER, PERMEASE PROTEIN"/>
    <property type="match status" value="1"/>
</dbReference>
<feature type="transmembrane region" description="Helical" evidence="6">
    <location>
        <begin position="180"/>
        <end position="197"/>
    </location>
</feature>
<dbReference type="CDD" id="cd06580">
    <property type="entry name" value="TM_PBP1_transp_TpRbsC_like"/>
    <property type="match status" value="1"/>
</dbReference>
<evidence type="ECO:0000256" key="3">
    <source>
        <dbReference type="ARBA" id="ARBA00022692"/>
    </source>
</evidence>
<keyword evidence="8" id="KW-1185">Reference proteome</keyword>
<evidence type="ECO:0000256" key="4">
    <source>
        <dbReference type="ARBA" id="ARBA00022989"/>
    </source>
</evidence>
<evidence type="ECO:0000256" key="5">
    <source>
        <dbReference type="ARBA" id="ARBA00023136"/>
    </source>
</evidence>
<evidence type="ECO:0000256" key="2">
    <source>
        <dbReference type="ARBA" id="ARBA00022475"/>
    </source>
</evidence>
<evidence type="ECO:0000256" key="1">
    <source>
        <dbReference type="ARBA" id="ARBA00004651"/>
    </source>
</evidence>
<evidence type="ECO:0000313" key="7">
    <source>
        <dbReference type="EMBL" id="MBU5626636.1"/>
    </source>
</evidence>
<keyword evidence="4 6" id="KW-1133">Transmembrane helix</keyword>
<keyword evidence="2" id="KW-1003">Cell membrane</keyword>